<dbReference type="InterPro" id="IPR011659">
    <property type="entry name" value="WD40"/>
</dbReference>
<dbReference type="Gene3D" id="2.120.10.30">
    <property type="entry name" value="TolB, C-terminal domain"/>
    <property type="match status" value="1"/>
</dbReference>
<keyword evidence="3" id="KW-1185">Reference proteome</keyword>
<dbReference type="Pfam" id="PF07676">
    <property type="entry name" value="PD40"/>
    <property type="match status" value="2"/>
</dbReference>
<dbReference type="GO" id="GO:0008236">
    <property type="term" value="F:serine-type peptidase activity"/>
    <property type="evidence" value="ECO:0007669"/>
    <property type="project" value="InterPro"/>
</dbReference>
<accession>A0A7W8A8G6</accession>
<sequence length="592" mass="63123">MSASVPARLLAAGTTEFSELIADGHDLYWVEDAPGHGRRLMRAGRTAECLTPPPYTVESHVYGGGVAAATIADGTAYFVDGATQRVFRLAPGGAPEPLTCDDGRRYADLTVDRTRDRLLAVCEDTASSSISISAIPLYGGPPRTLVTGHDFLSAPRVSPDGSTLAYIAWDHPSMPWDSTGLYTVSLDRPPTERQAARLIAGGDGVAVRRPRWSPDGVLHFMSDRSGWWNIHTESGPVAAMTVEMGEPGAIGAAPYDANERHVVTGAWSGGTGTLLRIDRASGTAEVLLRTSGQIDQPRFAAGSIAYLGGSAGEPIGVWEHRPGGRPPRRLRRATEQLPDRVLRAAPESLSVPARDGGTTHGYLYRPVPARRPAPLVVMARGWPAEMTTGTYRAGLTAPLFWASRGYAVADLNPRGSNGYGRHYREALNGRLGELDVADAVDVVRFLQARGDVDPARVVIRGCGAAGFTVLRALNTDEVFAAGTAYHPWHDLDALVSELPGFYAHLLDRLTGAAPLPPLTGLHGSLLLVQGLADQITPARRTEALADDLRSRGAEVEFMTLTGEGHGLARPEAVARCLEAEAAFYAKALSTTR</sequence>
<protein>
    <submittedName>
        <fullName evidence="2">Dipeptidyl aminopeptidase/acylaminoacyl peptidase</fullName>
    </submittedName>
</protein>
<dbReference type="EMBL" id="JACHIN010000010">
    <property type="protein sequence ID" value="MBB5081493.1"/>
    <property type="molecule type" value="Genomic_DNA"/>
</dbReference>
<name>A0A7W8A8G6_9ACTN</name>
<gene>
    <name evidence="2" type="ORF">HNR40_006988</name>
</gene>
<reference evidence="2 3" key="1">
    <citation type="submission" date="2020-08" db="EMBL/GenBank/DDBJ databases">
        <title>Genomic Encyclopedia of Type Strains, Phase IV (KMG-IV): sequencing the most valuable type-strain genomes for metagenomic binning, comparative biology and taxonomic classification.</title>
        <authorList>
            <person name="Goeker M."/>
        </authorList>
    </citation>
    <scope>NUCLEOTIDE SEQUENCE [LARGE SCALE GENOMIC DNA]</scope>
    <source>
        <strain evidence="2 3">DSM 45385</strain>
    </source>
</reference>
<organism evidence="2 3">
    <name type="scientific">Nonomuraea endophytica</name>
    <dbReference type="NCBI Taxonomy" id="714136"/>
    <lineage>
        <taxon>Bacteria</taxon>
        <taxon>Bacillati</taxon>
        <taxon>Actinomycetota</taxon>
        <taxon>Actinomycetes</taxon>
        <taxon>Streptosporangiales</taxon>
        <taxon>Streptosporangiaceae</taxon>
        <taxon>Nonomuraea</taxon>
    </lineage>
</organism>
<dbReference type="GO" id="GO:0006508">
    <property type="term" value="P:proteolysis"/>
    <property type="evidence" value="ECO:0007669"/>
    <property type="project" value="InterPro"/>
</dbReference>
<dbReference type="AlphaFoldDB" id="A0A7W8A8G6"/>
<dbReference type="Pfam" id="PF00326">
    <property type="entry name" value="Peptidase_S9"/>
    <property type="match status" value="1"/>
</dbReference>
<dbReference type="PANTHER" id="PTHR43056:SF5">
    <property type="entry name" value="PEPTIDASE S9 PROLYL OLIGOPEPTIDASE CATALYTIC DOMAIN-CONTAINING PROTEIN"/>
    <property type="match status" value="1"/>
</dbReference>
<keyword evidence="2" id="KW-0031">Aminopeptidase</keyword>
<dbReference type="PANTHER" id="PTHR43056">
    <property type="entry name" value="PEPTIDASE S9 PROLYL OLIGOPEPTIDASE"/>
    <property type="match status" value="1"/>
</dbReference>
<comment type="caution">
    <text evidence="2">The sequence shown here is derived from an EMBL/GenBank/DDBJ whole genome shotgun (WGS) entry which is preliminary data.</text>
</comment>
<dbReference type="InterPro" id="IPR011042">
    <property type="entry name" value="6-blade_b-propeller_TolB-like"/>
</dbReference>
<dbReference type="InterPro" id="IPR050585">
    <property type="entry name" value="Xaa-Pro_dipeptidyl-ppase/CocE"/>
</dbReference>
<dbReference type="InterPro" id="IPR001375">
    <property type="entry name" value="Peptidase_S9_cat"/>
</dbReference>
<keyword evidence="2" id="KW-0645">Protease</keyword>
<evidence type="ECO:0000313" key="2">
    <source>
        <dbReference type="EMBL" id="MBB5081493.1"/>
    </source>
</evidence>
<evidence type="ECO:0000313" key="3">
    <source>
        <dbReference type="Proteomes" id="UP000568380"/>
    </source>
</evidence>
<dbReference type="GO" id="GO:0004177">
    <property type="term" value="F:aminopeptidase activity"/>
    <property type="evidence" value="ECO:0007669"/>
    <property type="project" value="UniProtKB-KW"/>
</dbReference>
<keyword evidence="2" id="KW-0378">Hydrolase</keyword>
<dbReference type="Gene3D" id="3.40.50.1820">
    <property type="entry name" value="alpha/beta hydrolase"/>
    <property type="match status" value="1"/>
</dbReference>
<dbReference type="SUPFAM" id="SSF69304">
    <property type="entry name" value="Tricorn protease N-terminal domain"/>
    <property type="match status" value="1"/>
</dbReference>
<dbReference type="InterPro" id="IPR029058">
    <property type="entry name" value="AB_hydrolase_fold"/>
</dbReference>
<dbReference type="Proteomes" id="UP000568380">
    <property type="component" value="Unassembled WGS sequence"/>
</dbReference>
<evidence type="ECO:0000259" key="1">
    <source>
        <dbReference type="Pfam" id="PF00326"/>
    </source>
</evidence>
<dbReference type="SUPFAM" id="SSF53474">
    <property type="entry name" value="alpha/beta-Hydrolases"/>
    <property type="match status" value="1"/>
</dbReference>
<proteinExistence type="predicted"/>
<dbReference type="RefSeq" id="WP_184968857.1">
    <property type="nucleotide sequence ID" value="NZ_JACHIN010000010.1"/>
</dbReference>
<feature type="domain" description="Peptidase S9 prolyl oligopeptidase catalytic" evidence="1">
    <location>
        <begin position="400"/>
        <end position="589"/>
    </location>
</feature>